<dbReference type="VEuPathDB" id="MicrosporidiaDB:CWI36_0435p0020"/>
<name>A0A4Q9L8G7_9MICR</name>
<protein>
    <submittedName>
        <fullName evidence="2">Uncharacterized protein</fullName>
    </submittedName>
</protein>
<reference evidence="2 3" key="1">
    <citation type="submission" date="2017-12" db="EMBL/GenBank/DDBJ databases">
        <authorList>
            <person name="Pombert J.-F."/>
            <person name="Haag K.L."/>
            <person name="Ebert D."/>
        </authorList>
    </citation>
    <scope>NUCLEOTIDE SEQUENCE [LARGE SCALE GENOMIC DNA]</scope>
    <source>
        <strain evidence="2">IL-BN-2</strain>
    </source>
</reference>
<evidence type="ECO:0000313" key="3">
    <source>
        <dbReference type="Proteomes" id="UP000293045"/>
    </source>
</evidence>
<keyword evidence="1" id="KW-1133">Transmembrane helix</keyword>
<dbReference type="Proteomes" id="UP000293045">
    <property type="component" value="Unassembled WGS sequence"/>
</dbReference>
<dbReference type="AlphaFoldDB" id="A0A4Q9L8G7"/>
<evidence type="ECO:0000313" key="2">
    <source>
        <dbReference type="EMBL" id="TBU03884.1"/>
    </source>
</evidence>
<dbReference type="VEuPathDB" id="MicrosporidiaDB:CWI39_0889p0020"/>
<comment type="caution">
    <text evidence="2">The sequence shown here is derived from an EMBL/GenBank/DDBJ whole genome shotgun (WGS) entry which is preliminary data.</text>
</comment>
<keyword evidence="1" id="KW-0812">Transmembrane</keyword>
<accession>A0A4Q9L8G7</accession>
<gene>
    <name evidence="2" type="ORF">CWI39_0889p0020</name>
</gene>
<proteinExistence type="predicted"/>
<organism evidence="2 3">
    <name type="scientific">Hamiltosporidium magnivora</name>
    <dbReference type="NCBI Taxonomy" id="148818"/>
    <lineage>
        <taxon>Eukaryota</taxon>
        <taxon>Fungi</taxon>
        <taxon>Fungi incertae sedis</taxon>
        <taxon>Microsporidia</taxon>
        <taxon>Dubosqiidae</taxon>
        <taxon>Hamiltosporidium</taxon>
    </lineage>
</organism>
<feature type="transmembrane region" description="Helical" evidence="1">
    <location>
        <begin position="7"/>
        <end position="30"/>
    </location>
</feature>
<keyword evidence="1" id="KW-0472">Membrane</keyword>
<evidence type="ECO:0000256" key="1">
    <source>
        <dbReference type="SAM" id="Phobius"/>
    </source>
</evidence>
<dbReference type="EMBL" id="PIXR01000889">
    <property type="protein sequence ID" value="TBU03884.1"/>
    <property type="molecule type" value="Genomic_DNA"/>
</dbReference>
<sequence length="527" mass="62807">MKKTINSYYFITLKLTPTMCLSLIIVILFFPEISNTHLRRIKMIFEHKNVGRIRIRDSNISRFKKIEKNRRNNKGNLNVCERVSKILLQHKKKVESGIKCTSKVFSSFKHDKTGSVRNIDDISFNEEELERIYYSDDDDKKHEYFLSKISEILEKKIIFELDSRMNCLEKFSTYKTLKNQNLKIIFFWLQTLSKELFKIDNDESLMSFKEIIVAQAAEEKVYGFIVHLKANIALFVRFNFEYLSDCETNLSQINIIVGKYLIELFLNDFQDKVFHFFPQFQTALNFIFNSENSYNHLNLYSALPTFLLIIIAEDTYRKLQIDSRDTNDLLYSNFYLERLLILNYLIREIFCSLNNISDKVKPETFKMIAEFMEHINFFNENKFKLSPNPISEEYKLFTYYNFYYSILLFLYIGDSLVKNNNFETSLFDIIGYLNLVFNEYRNKTTLNYPLILNDIEEKSKNLIKLKAFEYISSQTAKSELINVKLKILTESLDKHDITSVFDKIEQYNRYVWMDDVKLSFENIGEKK</sequence>